<proteinExistence type="predicted"/>
<dbReference type="SMART" id="SM00320">
    <property type="entry name" value="WD40"/>
    <property type="match status" value="2"/>
</dbReference>
<dbReference type="Pfam" id="PF00400">
    <property type="entry name" value="WD40"/>
    <property type="match status" value="2"/>
</dbReference>
<dbReference type="PANTHER" id="PTHR44566:SF1">
    <property type="entry name" value="WD REPEAT-CONTAINING PROTEIN 25"/>
    <property type="match status" value="1"/>
</dbReference>
<comment type="caution">
    <text evidence="3">The sequence shown here is derived from an EMBL/GenBank/DDBJ whole genome shotgun (WGS) entry which is preliminary data.</text>
</comment>
<keyword evidence="1" id="KW-0853">WD repeat</keyword>
<evidence type="ECO:0000256" key="2">
    <source>
        <dbReference type="SAM" id="MobiDB-lite"/>
    </source>
</evidence>
<organism evidence="3 4">
    <name type="scientific">Stylophora pistillata</name>
    <name type="common">Smooth cauliflower coral</name>
    <dbReference type="NCBI Taxonomy" id="50429"/>
    <lineage>
        <taxon>Eukaryota</taxon>
        <taxon>Metazoa</taxon>
        <taxon>Cnidaria</taxon>
        <taxon>Anthozoa</taxon>
        <taxon>Hexacorallia</taxon>
        <taxon>Scleractinia</taxon>
        <taxon>Astrocoeniina</taxon>
        <taxon>Pocilloporidae</taxon>
        <taxon>Stylophora</taxon>
    </lineage>
</organism>
<evidence type="ECO:0000313" key="3">
    <source>
        <dbReference type="EMBL" id="PFX12837.1"/>
    </source>
</evidence>
<feature type="region of interest" description="Disordered" evidence="2">
    <location>
        <begin position="1"/>
        <end position="48"/>
    </location>
</feature>
<dbReference type="STRING" id="50429.A0A2B4R8Z9"/>
<evidence type="ECO:0000313" key="4">
    <source>
        <dbReference type="Proteomes" id="UP000225706"/>
    </source>
</evidence>
<feature type="compositionally biased region" description="Basic and acidic residues" evidence="2">
    <location>
        <begin position="18"/>
        <end position="47"/>
    </location>
</feature>
<dbReference type="PANTHER" id="PTHR44566">
    <property type="entry name" value="TRANSDUCIN/WD40 REPEAT-LIKE SUPERFAMILY PROTEIN"/>
    <property type="match status" value="1"/>
</dbReference>
<dbReference type="SUPFAM" id="SSF50978">
    <property type="entry name" value="WD40 repeat-like"/>
    <property type="match status" value="1"/>
</dbReference>
<dbReference type="InterPro" id="IPR053053">
    <property type="entry name" value="WD_repeat_protein"/>
</dbReference>
<dbReference type="PROSITE" id="PS50294">
    <property type="entry name" value="WD_REPEATS_REGION"/>
    <property type="match status" value="1"/>
</dbReference>
<feature type="repeat" description="WD" evidence="1">
    <location>
        <begin position="247"/>
        <end position="280"/>
    </location>
</feature>
<protein>
    <submittedName>
        <fullName evidence="3">WD repeat-containing protein 25</fullName>
    </submittedName>
</protein>
<accession>A0A2B4R8Z9</accession>
<sequence length="280" mass="31180">MESILAYDSGSSSEESDESPKKKQKVIESGDIKVCERNNRKTEKLESSMKPAVQVRLLSSNLSESKQIANTANLSEITENDFSDRLIDDKHETHSRDFFRTSSDKNAKSPALFNSANQKTMSSSNMTGPNVKPYVSKRQRERLAQEKSLIGCIKYSALFGQVQDMAFLPGAEEFISAAEVVRRNSTDKGIMVWDFRSTAVLSNQIYQVCGYHIGCDFSPDGKIIFSGSADGKMFFYDHSTARVMRTIEAHSAPCVDVACHPTLLSWVATCGWDGQVKVWT</sequence>
<name>A0A2B4R8Z9_STYPI</name>
<dbReference type="InterPro" id="IPR001680">
    <property type="entry name" value="WD40_rpt"/>
</dbReference>
<dbReference type="OrthoDB" id="256303at2759"/>
<keyword evidence="4" id="KW-1185">Reference proteome</keyword>
<dbReference type="Proteomes" id="UP000225706">
    <property type="component" value="Unassembled WGS sequence"/>
</dbReference>
<gene>
    <name evidence="3" type="primary">Wdr25</name>
    <name evidence="3" type="ORF">AWC38_SpisGene23138</name>
</gene>
<dbReference type="AlphaFoldDB" id="A0A2B4R8Z9"/>
<dbReference type="PROSITE" id="PS50082">
    <property type="entry name" value="WD_REPEATS_2"/>
    <property type="match status" value="1"/>
</dbReference>
<dbReference type="EMBL" id="LSMT01001163">
    <property type="protein sequence ID" value="PFX12837.1"/>
    <property type="molecule type" value="Genomic_DNA"/>
</dbReference>
<dbReference type="InterPro" id="IPR015943">
    <property type="entry name" value="WD40/YVTN_repeat-like_dom_sf"/>
</dbReference>
<evidence type="ECO:0000256" key="1">
    <source>
        <dbReference type="PROSITE-ProRule" id="PRU00221"/>
    </source>
</evidence>
<dbReference type="InterPro" id="IPR036322">
    <property type="entry name" value="WD40_repeat_dom_sf"/>
</dbReference>
<dbReference type="Gene3D" id="2.130.10.10">
    <property type="entry name" value="YVTN repeat-like/Quinoprotein amine dehydrogenase"/>
    <property type="match status" value="1"/>
</dbReference>
<reference evidence="4" key="1">
    <citation type="journal article" date="2017" name="bioRxiv">
        <title>Comparative analysis of the genomes of Stylophora pistillata and Acropora digitifera provides evidence for extensive differences between species of corals.</title>
        <authorList>
            <person name="Voolstra C.R."/>
            <person name="Li Y."/>
            <person name="Liew Y.J."/>
            <person name="Baumgarten S."/>
            <person name="Zoccola D."/>
            <person name="Flot J.-F."/>
            <person name="Tambutte S."/>
            <person name="Allemand D."/>
            <person name="Aranda M."/>
        </authorList>
    </citation>
    <scope>NUCLEOTIDE SEQUENCE [LARGE SCALE GENOMIC DNA]</scope>
</reference>